<dbReference type="Proteomes" id="UP000799118">
    <property type="component" value="Unassembled WGS sequence"/>
</dbReference>
<organism evidence="1 2">
    <name type="scientific">Gymnopus androsaceus JB14</name>
    <dbReference type="NCBI Taxonomy" id="1447944"/>
    <lineage>
        <taxon>Eukaryota</taxon>
        <taxon>Fungi</taxon>
        <taxon>Dikarya</taxon>
        <taxon>Basidiomycota</taxon>
        <taxon>Agaricomycotina</taxon>
        <taxon>Agaricomycetes</taxon>
        <taxon>Agaricomycetidae</taxon>
        <taxon>Agaricales</taxon>
        <taxon>Marasmiineae</taxon>
        <taxon>Omphalotaceae</taxon>
        <taxon>Gymnopus</taxon>
    </lineage>
</organism>
<evidence type="ECO:0000313" key="2">
    <source>
        <dbReference type="Proteomes" id="UP000799118"/>
    </source>
</evidence>
<name>A0A6A4GWN2_9AGAR</name>
<dbReference type="EMBL" id="ML769664">
    <property type="protein sequence ID" value="KAE9390259.1"/>
    <property type="molecule type" value="Genomic_DNA"/>
</dbReference>
<accession>A0A6A4GWN2</accession>
<evidence type="ECO:0000313" key="1">
    <source>
        <dbReference type="EMBL" id="KAE9390259.1"/>
    </source>
</evidence>
<dbReference type="AlphaFoldDB" id="A0A6A4GWN2"/>
<gene>
    <name evidence="1" type="ORF">BT96DRAFT_352140</name>
</gene>
<sequence>MTLCSNCRHPTFQPRVDISSDAINAKLRSEFGSSSYTSQNISDILLLCDRDIDDYEVEVARLRSQILYIQTQQGRLKHHKQNLRSLLSPSRWIPNEILSYIFELACDRNLLQDFPHSSPPTKLTSPIITYLPAMSMSMVSARWRMLSLSLPGLWSQLKLEIALPKTSQKFISMLKLFLERSRDHPLQLQLDISGDTIDTQHLHLDMLARNAQRWKTLCVGGDLMIRHIPEFSQLHLPNLEDLDIDYREEPVSEEDIACFQWAPKLRSLTAYAVVAPTSTVWQRLTDAHILAYSGQAEKILEECPNISNLKLSENRYECMPSMYITKDIVYGHIPQHRY</sequence>
<evidence type="ECO:0008006" key="3">
    <source>
        <dbReference type="Google" id="ProtNLM"/>
    </source>
</evidence>
<reference evidence="1" key="1">
    <citation type="journal article" date="2019" name="Environ. Microbiol.">
        <title>Fungal ecological strategies reflected in gene transcription - a case study of two litter decomposers.</title>
        <authorList>
            <person name="Barbi F."/>
            <person name="Kohler A."/>
            <person name="Barry K."/>
            <person name="Baskaran P."/>
            <person name="Daum C."/>
            <person name="Fauchery L."/>
            <person name="Ihrmark K."/>
            <person name="Kuo A."/>
            <person name="LaButti K."/>
            <person name="Lipzen A."/>
            <person name="Morin E."/>
            <person name="Grigoriev I.V."/>
            <person name="Henrissat B."/>
            <person name="Lindahl B."/>
            <person name="Martin F."/>
        </authorList>
    </citation>
    <scope>NUCLEOTIDE SEQUENCE</scope>
    <source>
        <strain evidence="1">JB14</strain>
    </source>
</reference>
<keyword evidence="2" id="KW-1185">Reference proteome</keyword>
<dbReference type="OrthoDB" id="3365698at2759"/>
<protein>
    <recommendedName>
        <fullName evidence="3">F-box domain-containing protein</fullName>
    </recommendedName>
</protein>
<proteinExistence type="predicted"/>